<organism evidence="11 12">
    <name type="scientific">Staphylococcus marylandisciuri</name>
    <dbReference type="NCBI Taxonomy" id="2981529"/>
    <lineage>
        <taxon>Bacteria</taxon>
        <taxon>Bacillati</taxon>
        <taxon>Bacillota</taxon>
        <taxon>Bacilli</taxon>
        <taxon>Bacillales</taxon>
        <taxon>Staphylococcaceae</taxon>
        <taxon>Staphylococcus</taxon>
    </lineage>
</organism>
<keyword evidence="3" id="KW-0547">Nucleotide-binding</keyword>
<dbReference type="RefSeq" id="WP_262855325.1">
    <property type="nucleotide sequence ID" value="NZ_JAOPKZ010000005.1"/>
</dbReference>
<feature type="transmembrane region" description="Helical" evidence="8">
    <location>
        <begin position="125"/>
        <end position="142"/>
    </location>
</feature>
<feature type="transmembrane region" description="Helical" evidence="8">
    <location>
        <begin position="148"/>
        <end position="166"/>
    </location>
</feature>
<accession>A0ABT2QP89</accession>
<dbReference type="PROSITE" id="PS50929">
    <property type="entry name" value="ABC_TM1F"/>
    <property type="match status" value="1"/>
</dbReference>
<dbReference type="InterPro" id="IPR011527">
    <property type="entry name" value="ABC1_TM_dom"/>
</dbReference>
<comment type="caution">
    <text evidence="11">The sequence shown here is derived from an EMBL/GenBank/DDBJ whole genome shotgun (WGS) entry which is preliminary data.</text>
</comment>
<evidence type="ECO:0000259" key="10">
    <source>
        <dbReference type="PROSITE" id="PS50929"/>
    </source>
</evidence>
<dbReference type="SUPFAM" id="SSF90123">
    <property type="entry name" value="ABC transporter transmembrane region"/>
    <property type="match status" value="1"/>
</dbReference>
<dbReference type="Gene3D" id="1.20.1560.10">
    <property type="entry name" value="ABC transporter type 1, transmembrane domain"/>
    <property type="match status" value="1"/>
</dbReference>
<evidence type="ECO:0000256" key="7">
    <source>
        <dbReference type="ARBA" id="ARBA00025074"/>
    </source>
</evidence>
<keyword evidence="4 11" id="KW-0067">ATP-binding</keyword>
<proteinExistence type="predicted"/>
<evidence type="ECO:0000256" key="1">
    <source>
        <dbReference type="ARBA" id="ARBA00004651"/>
    </source>
</evidence>
<feature type="domain" description="ABC transmembrane type-1" evidence="10">
    <location>
        <begin position="16"/>
        <end position="290"/>
    </location>
</feature>
<protein>
    <submittedName>
        <fullName evidence="11">ABC transporter ATP-binding protein/permease</fullName>
    </submittedName>
</protein>
<name>A0ABT2QP89_9STAP</name>
<dbReference type="Pfam" id="PF00005">
    <property type="entry name" value="ABC_tran"/>
    <property type="match status" value="1"/>
</dbReference>
<dbReference type="GO" id="GO:0005524">
    <property type="term" value="F:ATP binding"/>
    <property type="evidence" value="ECO:0007669"/>
    <property type="project" value="UniProtKB-KW"/>
</dbReference>
<evidence type="ECO:0000256" key="4">
    <source>
        <dbReference type="ARBA" id="ARBA00022840"/>
    </source>
</evidence>
<dbReference type="PANTHER" id="PTHR43394">
    <property type="entry name" value="ATP-DEPENDENT PERMEASE MDL1, MITOCHONDRIAL"/>
    <property type="match status" value="1"/>
</dbReference>
<dbReference type="PANTHER" id="PTHR43394:SF1">
    <property type="entry name" value="ATP-BINDING CASSETTE SUB-FAMILY B MEMBER 10, MITOCHONDRIAL"/>
    <property type="match status" value="1"/>
</dbReference>
<keyword evidence="6 8" id="KW-0472">Membrane</keyword>
<dbReference type="SUPFAM" id="SSF52540">
    <property type="entry name" value="P-loop containing nucleoside triphosphate hydrolases"/>
    <property type="match status" value="1"/>
</dbReference>
<dbReference type="PROSITE" id="PS50893">
    <property type="entry name" value="ABC_TRANSPORTER_2"/>
    <property type="match status" value="1"/>
</dbReference>
<dbReference type="SMART" id="SM00382">
    <property type="entry name" value="AAA"/>
    <property type="match status" value="1"/>
</dbReference>
<keyword evidence="5 8" id="KW-1133">Transmembrane helix</keyword>
<dbReference type="Gene3D" id="3.40.50.300">
    <property type="entry name" value="P-loop containing nucleotide triphosphate hydrolases"/>
    <property type="match status" value="1"/>
</dbReference>
<dbReference type="CDD" id="cd03228">
    <property type="entry name" value="ABCC_MRP_Like"/>
    <property type="match status" value="1"/>
</dbReference>
<feature type="domain" description="ABC transporter" evidence="9">
    <location>
        <begin position="323"/>
        <end position="547"/>
    </location>
</feature>
<evidence type="ECO:0000256" key="5">
    <source>
        <dbReference type="ARBA" id="ARBA00022989"/>
    </source>
</evidence>
<feature type="transmembrane region" description="Helical" evidence="8">
    <location>
        <begin position="227"/>
        <end position="247"/>
    </location>
</feature>
<comment type="function">
    <text evidence="7">May be involved in multidrug export. Transmembrane domains (TMD) form a pore in the cell membrane and the ATP-binding domain (NBD) is responsible for energy generation.</text>
</comment>
<dbReference type="InterPro" id="IPR003593">
    <property type="entry name" value="AAA+_ATPase"/>
</dbReference>
<dbReference type="InterPro" id="IPR036640">
    <property type="entry name" value="ABC1_TM_sf"/>
</dbReference>
<dbReference type="InterPro" id="IPR039421">
    <property type="entry name" value="Type_1_exporter"/>
</dbReference>
<feature type="transmembrane region" description="Helical" evidence="8">
    <location>
        <begin position="55"/>
        <end position="75"/>
    </location>
</feature>
<sequence>MKKLMNLAFQYKVLLLLFLVFSMGIALTVVAQSIVIAKILSQVLAYHASVNMLTLVILLVVLLLRASLNALNLMVGNKMSMKVKKFIRSRLIATRSEYSLGSEMSIVTESVDGIAPFYQDYLPQVFKSMMVPFFIIIAMLFLHLNTALIMIVTAPFIPLFYIVFGLRTRDEARDKMTYLNQFSQRLFNKVKGLVTLKLLNQTDRSLKEVYEESTRFRSITMRILKSAFLSGLMLEFISMLGIGLVALEVGLGLIIFHNVSFETAMISILLAPEFYNAIKDLGQSFHTGKQSEGASEVVFERLEQSEEPNSRTMNIDTSQSALINFSEVSFAYPNSSKAVLQGITLTIKRGERVALVGPSGAGKTTFAQLIAQHFQPTKGEIIYKYPDIKIGELSQQPYIFNATIRDNVTMFKHLSDSQIYQALDEVGLKEKVLSYNNGLDTLIGEEGEMLSGGEMRRLELTRVLLEQPDLVILDEPSTGLDIETEEFIHRAIETRFSNSTVVIIAHRHSTLRLANKHVHLEDNHITSIEHRASLSISKGGASNEVTY</sequence>
<gene>
    <name evidence="11" type="ORF">N9R04_03475</name>
</gene>
<dbReference type="InterPro" id="IPR003439">
    <property type="entry name" value="ABC_transporter-like_ATP-bd"/>
</dbReference>
<evidence type="ECO:0000256" key="3">
    <source>
        <dbReference type="ARBA" id="ARBA00022741"/>
    </source>
</evidence>
<dbReference type="Pfam" id="PF00664">
    <property type="entry name" value="ABC_membrane"/>
    <property type="match status" value="1"/>
</dbReference>
<dbReference type="CDD" id="cd18584">
    <property type="entry name" value="ABC_6TM_AarD_CydD"/>
    <property type="match status" value="1"/>
</dbReference>
<dbReference type="EMBL" id="JAOPKZ010000005">
    <property type="protein sequence ID" value="MCU5745782.1"/>
    <property type="molecule type" value="Genomic_DNA"/>
</dbReference>
<reference evidence="11 12" key="1">
    <citation type="journal article" date="2023" name="Int. J. Syst. Evol. Microbiol.">
        <title>Streptococcus sciuri sp. nov., Staphylococcus marylandisciuri sp. nov. and Staphylococcus americanisciuri sp. nov., isolated from faeces of eastern grey squirrel (Sciurus carolinensis).</title>
        <authorList>
            <person name="Volokhov D.V."/>
            <person name="Zagorodnyaya T.A."/>
            <person name="Furtak V.A."/>
            <person name="Nattanmai G."/>
            <person name="Randall L."/>
            <person name="Jose S."/>
            <person name="Gao Y."/>
            <person name="Eisenberg T."/>
            <person name="Delmonte P."/>
            <person name="Blom J."/>
            <person name="Mitchell K.K."/>
        </authorList>
    </citation>
    <scope>NUCLEOTIDE SEQUENCE [LARGE SCALE GENOMIC DNA]</scope>
    <source>
        <strain evidence="11 12">SQ8-PEA</strain>
    </source>
</reference>
<evidence type="ECO:0000256" key="6">
    <source>
        <dbReference type="ARBA" id="ARBA00023136"/>
    </source>
</evidence>
<evidence type="ECO:0000313" key="12">
    <source>
        <dbReference type="Proteomes" id="UP001209553"/>
    </source>
</evidence>
<evidence type="ECO:0000256" key="8">
    <source>
        <dbReference type="SAM" id="Phobius"/>
    </source>
</evidence>
<dbReference type="Proteomes" id="UP001209553">
    <property type="component" value="Unassembled WGS sequence"/>
</dbReference>
<keyword evidence="2 8" id="KW-0812">Transmembrane</keyword>
<evidence type="ECO:0000313" key="11">
    <source>
        <dbReference type="EMBL" id="MCU5745782.1"/>
    </source>
</evidence>
<comment type="subcellular location">
    <subcellularLocation>
        <location evidence="1">Cell membrane</location>
        <topology evidence="1">Multi-pass membrane protein</topology>
    </subcellularLocation>
</comment>
<dbReference type="InterPro" id="IPR027417">
    <property type="entry name" value="P-loop_NTPase"/>
</dbReference>
<keyword evidence="12" id="KW-1185">Reference proteome</keyword>
<evidence type="ECO:0000256" key="2">
    <source>
        <dbReference type="ARBA" id="ARBA00022692"/>
    </source>
</evidence>
<evidence type="ECO:0000259" key="9">
    <source>
        <dbReference type="PROSITE" id="PS50893"/>
    </source>
</evidence>